<protein>
    <submittedName>
        <fullName evidence="1">Uncharacterized protein</fullName>
    </submittedName>
</protein>
<gene>
    <name evidence="1" type="ORF">MLD38_005722</name>
</gene>
<evidence type="ECO:0000313" key="2">
    <source>
        <dbReference type="Proteomes" id="UP001057402"/>
    </source>
</evidence>
<proteinExistence type="predicted"/>
<sequence length="309" mass="35019">MDGGGRGVGGAAVAPFIMKTYQMVNDPSTDFLISWGGGNNSFIVSDPMAFSQRVLPSYFKHNNFSSFIRQLNTYGFRKVDPDRWEFANRWFLRDQKHLLINIARRRHHKRSSHLQKRLEEMDEEELLAEISRLRQEQGSMEEELRRMNERLVATERRPQQMIEFLYKVIEDPGILPRMASGIERRRGGRDGGCDQFGEAKKRRLEFGIDSLAPASSSSCSSGTAQSNSFKSEGDDVAEESDHRGCFTPSPEEDMANYLQLEGDWEGDCDLSELAVAMNSPRPHFGGFFAEEAALEEWTPYPFSLLGGGI</sequence>
<dbReference type="EMBL" id="CM042882">
    <property type="protein sequence ID" value="KAI4379419.1"/>
    <property type="molecule type" value="Genomic_DNA"/>
</dbReference>
<comment type="caution">
    <text evidence="1">The sequence shown here is derived from an EMBL/GenBank/DDBJ whole genome shotgun (WGS) entry which is preliminary data.</text>
</comment>
<keyword evidence="2" id="KW-1185">Reference proteome</keyword>
<organism evidence="1 2">
    <name type="scientific">Melastoma candidum</name>
    <dbReference type="NCBI Taxonomy" id="119954"/>
    <lineage>
        <taxon>Eukaryota</taxon>
        <taxon>Viridiplantae</taxon>
        <taxon>Streptophyta</taxon>
        <taxon>Embryophyta</taxon>
        <taxon>Tracheophyta</taxon>
        <taxon>Spermatophyta</taxon>
        <taxon>Magnoliopsida</taxon>
        <taxon>eudicotyledons</taxon>
        <taxon>Gunneridae</taxon>
        <taxon>Pentapetalae</taxon>
        <taxon>rosids</taxon>
        <taxon>malvids</taxon>
        <taxon>Myrtales</taxon>
        <taxon>Melastomataceae</taxon>
        <taxon>Melastomatoideae</taxon>
        <taxon>Melastomateae</taxon>
        <taxon>Melastoma</taxon>
    </lineage>
</organism>
<evidence type="ECO:0000313" key="1">
    <source>
        <dbReference type="EMBL" id="KAI4379419.1"/>
    </source>
</evidence>
<reference evidence="2" key="1">
    <citation type="journal article" date="2023" name="Front. Plant Sci.">
        <title>Chromosomal-level genome assembly of Melastoma candidum provides insights into trichome evolution.</title>
        <authorList>
            <person name="Zhong Y."/>
            <person name="Wu W."/>
            <person name="Sun C."/>
            <person name="Zou P."/>
            <person name="Liu Y."/>
            <person name="Dai S."/>
            <person name="Zhou R."/>
        </authorList>
    </citation>
    <scope>NUCLEOTIDE SEQUENCE [LARGE SCALE GENOMIC DNA]</scope>
</reference>
<dbReference type="Proteomes" id="UP001057402">
    <property type="component" value="Chromosome 3"/>
</dbReference>
<accession>A0ACB9RKN2</accession>
<name>A0ACB9RKN2_9MYRT</name>